<evidence type="ECO:0000256" key="7">
    <source>
        <dbReference type="SAM" id="Phobius"/>
    </source>
</evidence>
<evidence type="ECO:0000256" key="6">
    <source>
        <dbReference type="SAM" id="MobiDB-lite"/>
    </source>
</evidence>
<dbReference type="EMBL" id="JABVEC010000002">
    <property type="protein sequence ID" value="MBC6464673.1"/>
    <property type="molecule type" value="Genomic_DNA"/>
</dbReference>
<feature type="transmembrane region" description="Helical" evidence="7">
    <location>
        <begin position="117"/>
        <end position="135"/>
    </location>
</feature>
<dbReference type="Proteomes" id="UP000805614">
    <property type="component" value="Unassembled WGS sequence"/>
</dbReference>
<evidence type="ECO:0000256" key="3">
    <source>
        <dbReference type="ARBA" id="ARBA00022692"/>
    </source>
</evidence>
<feature type="compositionally biased region" description="Basic and acidic residues" evidence="6">
    <location>
        <begin position="332"/>
        <end position="350"/>
    </location>
</feature>
<sequence>MSSVVGVTRRRVESGVESVRERADRLLRGARRRWPWLDHLARAHERYQERRGDRLAAAVTYFAFLSFFPLLALAYALLGYVVGVSEQARGYLVDAINSVLPGIAHRLAIEQIAQAKTTAGVIGLVGLLVIGVAWVEALREALREIWGNDPTGGGNFLMRRLGDVGVLVFLGTVLIASVAVSTFTTSGTDWALHALGLDRVPGMGIVLRLLAVAVAICFNTLIFLVLFSRLSGTRAPWRRILRGALFGAIGLEILKLIGTFLVGHTTRNPVYASFAVVAGLLVWMNLVSRFTLFAAAWTATRRVVLSADQAQDADQAEGADPAQDADQAEQPEESRNTGRDTERGRQPGSD</sequence>
<dbReference type="RefSeq" id="WP_187241675.1">
    <property type="nucleotide sequence ID" value="NZ_BAAAOK010000008.1"/>
</dbReference>
<name>A0ABR7LJ24_9ACTN</name>
<organism evidence="8 9">
    <name type="scientific">Actinomadura alba</name>
    <dbReference type="NCBI Taxonomy" id="406431"/>
    <lineage>
        <taxon>Bacteria</taxon>
        <taxon>Bacillati</taxon>
        <taxon>Actinomycetota</taxon>
        <taxon>Actinomycetes</taxon>
        <taxon>Streptosporangiales</taxon>
        <taxon>Thermomonosporaceae</taxon>
        <taxon>Actinomadura</taxon>
    </lineage>
</organism>
<feature type="region of interest" description="Disordered" evidence="6">
    <location>
        <begin position="311"/>
        <end position="350"/>
    </location>
</feature>
<evidence type="ECO:0000256" key="1">
    <source>
        <dbReference type="ARBA" id="ARBA00004651"/>
    </source>
</evidence>
<keyword evidence="3 7" id="KW-0812">Transmembrane</keyword>
<evidence type="ECO:0000313" key="8">
    <source>
        <dbReference type="EMBL" id="MBC6464673.1"/>
    </source>
</evidence>
<dbReference type="PIRSF" id="PIRSF035875">
    <property type="entry name" value="RNase_BN"/>
    <property type="match status" value="1"/>
</dbReference>
<protein>
    <submittedName>
        <fullName evidence="8">YihY/virulence factor BrkB family protein</fullName>
    </submittedName>
</protein>
<accession>A0ABR7LJ24</accession>
<keyword evidence="9" id="KW-1185">Reference proteome</keyword>
<dbReference type="InterPro" id="IPR017039">
    <property type="entry name" value="Virul_fac_BrkB"/>
</dbReference>
<keyword evidence="2" id="KW-1003">Cell membrane</keyword>
<feature type="transmembrane region" description="Helical" evidence="7">
    <location>
        <begin position="205"/>
        <end position="228"/>
    </location>
</feature>
<feature type="transmembrane region" description="Helical" evidence="7">
    <location>
        <begin position="270"/>
        <end position="292"/>
    </location>
</feature>
<feature type="transmembrane region" description="Helical" evidence="7">
    <location>
        <begin position="164"/>
        <end position="185"/>
    </location>
</feature>
<gene>
    <name evidence="8" type="ORF">HKK74_04065</name>
</gene>
<feature type="compositionally biased region" description="Low complexity" evidence="6">
    <location>
        <begin position="311"/>
        <end position="325"/>
    </location>
</feature>
<keyword evidence="5 7" id="KW-0472">Membrane</keyword>
<dbReference type="Pfam" id="PF03631">
    <property type="entry name" value="Virul_fac_BrkB"/>
    <property type="match status" value="1"/>
</dbReference>
<comment type="caution">
    <text evidence="8">The sequence shown here is derived from an EMBL/GenBank/DDBJ whole genome shotgun (WGS) entry which is preliminary data.</text>
</comment>
<proteinExistence type="predicted"/>
<feature type="transmembrane region" description="Helical" evidence="7">
    <location>
        <begin position="55"/>
        <end position="82"/>
    </location>
</feature>
<keyword evidence="4 7" id="KW-1133">Transmembrane helix</keyword>
<evidence type="ECO:0000256" key="2">
    <source>
        <dbReference type="ARBA" id="ARBA00022475"/>
    </source>
</evidence>
<reference evidence="8 9" key="1">
    <citation type="submission" date="2020-06" db="EMBL/GenBank/DDBJ databases">
        <title>Actinomadura xiongansis sp. nov., isolated from soil of Baiyangdian.</title>
        <authorList>
            <person name="Zhang X."/>
        </authorList>
    </citation>
    <scope>NUCLEOTIDE SEQUENCE [LARGE SCALE GENOMIC DNA]</scope>
    <source>
        <strain evidence="8 9">HBUM206468</strain>
    </source>
</reference>
<evidence type="ECO:0000313" key="9">
    <source>
        <dbReference type="Proteomes" id="UP000805614"/>
    </source>
</evidence>
<dbReference type="PANTHER" id="PTHR30213">
    <property type="entry name" value="INNER MEMBRANE PROTEIN YHJD"/>
    <property type="match status" value="1"/>
</dbReference>
<evidence type="ECO:0000256" key="5">
    <source>
        <dbReference type="ARBA" id="ARBA00023136"/>
    </source>
</evidence>
<feature type="transmembrane region" description="Helical" evidence="7">
    <location>
        <begin position="240"/>
        <end position="264"/>
    </location>
</feature>
<dbReference type="PANTHER" id="PTHR30213:SF1">
    <property type="entry name" value="INNER MEMBRANE PROTEIN YHJD"/>
    <property type="match status" value="1"/>
</dbReference>
<comment type="subcellular location">
    <subcellularLocation>
        <location evidence="1">Cell membrane</location>
        <topology evidence="1">Multi-pass membrane protein</topology>
    </subcellularLocation>
</comment>
<evidence type="ECO:0000256" key="4">
    <source>
        <dbReference type="ARBA" id="ARBA00022989"/>
    </source>
</evidence>